<proteinExistence type="predicted"/>
<sequence length="267" mass="30942">MNPHRKKKISDLADFMSWGFSRGGVTDLAGIADDESLPIHLDHYEDCFDGMLFHDGWDYHIHLNMDRGNTLTSKRGRFTLAHELGHYFIEEHRIGLKYGLLTPHPSFNDYGHVERIELEADYFAGCLLMPYNGYRTFCAKKPFSIDLLHEVSEHFQVSVMACLLRFIEAGTREILVVVSQDKTVKRFSKSTDFPGFPFRFKLGGRLPLNTLAETYSTNLRNLSNSEIELSDPQAWFHVNDGRSYNTMYEQCYYAKTSRQVVTLIWFE</sequence>
<evidence type="ECO:0000313" key="2">
    <source>
        <dbReference type="EMBL" id="MPR37431.1"/>
    </source>
</evidence>
<dbReference type="EMBL" id="WHLY01000004">
    <property type="protein sequence ID" value="MPR37431.1"/>
    <property type="molecule type" value="Genomic_DNA"/>
</dbReference>
<dbReference type="AlphaFoldDB" id="A0A7C9FQP5"/>
<organism evidence="2 3">
    <name type="scientific">Salmonirosea aquatica</name>
    <dbReference type="NCBI Taxonomy" id="2654236"/>
    <lineage>
        <taxon>Bacteria</taxon>
        <taxon>Pseudomonadati</taxon>
        <taxon>Bacteroidota</taxon>
        <taxon>Cytophagia</taxon>
        <taxon>Cytophagales</taxon>
        <taxon>Spirosomataceae</taxon>
        <taxon>Salmonirosea</taxon>
    </lineage>
</organism>
<evidence type="ECO:0000313" key="3">
    <source>
        <dbReference type="Proteomes" id="UP000479293"/>
    </source>
</evidence>
<accession>A0A7C9FQP5</accession>
<dbReference type="PANTHER" id="PTHR43236">
    <property type="entry name" value="ANTITOXIN HIGA1"/>
    <property type="match status" value="1"/>
</dbReference>
<feature type="domain" description="IrrE N-terminal-like" evidence="1">
    <location>
        <begin position="70"/>
        <end position="165"/>
    </location>
</feature>
<protein>
    <submittedName>
        <fullName evidence="2">ImmA/IrrE family metallo-endopeptidase</fullName>
    </submittedName>
</protein>
<keyword evidence="3" id="KW-1185">Reference proteome</keyword>
<dbReference type="Pfam" id="PF06114">
    <property type="entry name" value="Peptidase_M78"/>
    <property type="match status" value="1"/>
</dbReference>
<gene>
    <name evidence="2" type="ORF">GBK04_29915</name>
</gene>
<dbReference type="Proteomes" id="UP000479293">
    <property type="component" value="Unassembled WGS sequence"/>
</dbReference>
<reference evidence="2 3" key="1">
    <citation type="submission" date="2019-10" db="EMBL/GenBank/DDBJ databases">
        <title>Draft Genome Sequence of Cytophagaceae sp. SJW1-29.</title>
        <authorList>
            <person name="Choi A."/>
        </authorList>
    </citation>
    <scope>NUCLEOTIDE SEQUENCE [LARGE SCALE GENOMIC DNA]</scope>
    <source>
        <strain evidence="2 3">SJW1-29</strain>
    </source>
</reference>
<dbReference type="RefSeq" id="WP_152766915.1">
    <property type="nucleotide sequence ID" value="NZ_WHLY01000004.1"/>
</dbReference>
<dbReference type="InterPro" id="IPR010359">
    <property type="entry name" value="IrrE_HExxH"/>
</dbReference>
<name>A0A7C9FQP5_9BACT</name>
<dbReference type="InterPro" id="IPR052345">
    <property type="entry name" value="Rad_response_metalloprotease"/>
</dbReference>
<dbReference type="Gene3D" id="1.10.10.2910">
    <property type="match status" value="1"/>
</dbReference>
<comment type="caution">
    <text evidence="2">The sequence shown here is derived from an EMBL/GenBank/DDBJ whole genome shotgun (WGS) entry which is preliminary data.</text>
</comment>
<evidence type="ECO:0000259" key="1">
    <source>
        <dbReference type="Pfam" id="PF06114"/>
    </source>
</evidence>
<dbReference type="PANTHER" id="PTHR43236:SF1">
    <property type="entry name" value="BLL7220 PROTEIN"/>
    <property type="match status" value="1"/>
</dbReference>